<dbReference type="AlphaFoldDB" id="A0A8R1HRI3"/>
<keyword evidence="7" id="KW-0809">Transit peptide</keyword>
<evidence type="ECO:0000256" key="10">
    <source>
        <dbReference type="ARBA" id="ARBA00023136"/>
    </source>
</evidence>
<dbReference type="InterPro" id="IPR016668">
    <property type="entry name" value="NDUFS6"/>
</dbReference>
<evidence type="ECO:0000313" key="13">
    <source>
        <dbReference type="EnsemblMetazoa" id="CJA09634.1"/>
    </source>
</evidence>
<dbReference type="GO" id="GO:0005743">
    <property type="term" value="C:mitochondrial inner membrane"/>
    <property type="evidence" value="ECO:0007669"/>
    <property type="project" value="UniProtKB-SubCell"/>
</dbReference>
<evidence type="ECO:0000256" key="7">
    <source>
        <dbReference type="ARBA" id="ARBA00022946"/>
    </source>
</evidence>
<evidence type="ECO:0000256" key="1">
    <source>
        <dbReference type="ARBA" id="ARBA00003195"/>
    </source>
</evidence>
<evidence type="ECO:0000256" key="11">
    <source>
        <dbReference type="PIRNR" id="PIRNR016564"/>
    </source>
</evidence>
<dbReference type="FunFam" id="2.60.260.40:FF:000003">
    <property type="entry name" value="NADH dehydrogenase [ubiquinone] iron-sulfur protein 6, mitochondrial"/>
    <property type="match status" value="1"/>
</dbReference>
<comment type="function">
    <text evidence="1 11">Accessory subunit of the mitochondrial membrane respiratory chain NADH dehydrogenase (Complex I), that is believed not to be involved in catalysis. Complex I functions in the transfer of electrons from NADH to the respiratory chain. The immediate electron acceptor for the enzyme is believed to be ubiquinone.</text>
</comment>
<keyword evidence="9 11" id="KW-0496">Mitochondrion</keyword>
<keyword evidence="10 11" id="KW-0472">Membrane</keyword>
<dbReference type="Pfam" id="PF10276">
    <property type="entry name" value="zf-CHCC"/>
    <property type="match status" value="1"/>
</dbReference>
<keyword evidence="14" id="KW-1185">Reference proteome</keyword>
<reference evidence="14" key="1">
    <citation type="submission" date="2010-08" db="EMBL/GenBank/DDBJ databases">
        <authorList>
            <consortium name="Caenorhabditis japonica Sequencing Consortium"/>
            <person name="Wilson R.K."/>
        </authorList>
    </citation>
    <scope>NUCLEOTIDE SEQUENCE [LARGE SCALE GENOMIC DNA]</scope>
    <source>
        <strain evidence="14">DF5081</strain>
    </source>
</reference>
<dbReference type="EnsemblMetazoa" id="CJA09634.1">
    <property type="protein sequence ID" value="CJA09634.1"/>
    <property type="gene ID" value="WBGene00128838"/>
</dbReference>
<sequence length="140" mass="15510">MNRLLQKSVSRGSLAVRASSTITVKPPAPSQITQKNAQFDKVTHTGQAWDQADYRLQRFDISAKSVNPNVAMHLVDQRPPEDCGDERVIFCDGGHPALGHPKVYINLDKPGVHACGYCGNRFYNSHVTKGDDIQIQHLNC</sequence>
<dbReference type="PANTHER" id="PTHR13156">
    <property type="entry name" value="NADH-UBIQUINONE OXIDOREDUCTASE 13 KD-A SUBUNIT"/>
    <property type="match status" value="1"/>
</dbReference>
<comment type="subcellular location">
    <subcellularLocation>
        <location evidence="2">Mitochondrion inner membrane</location>
        <topology evidence="2">Peripheral membrane protein</topology>
        <orientation evidence="2">Matrix side</orientation>
    </subcellularLocation>
</comment>
<evidence type="ECO:0000256" key="9">
    <source>
        <dbReference type="ARBA" id="ARBA00023128"/>
    </source>
</evidence>
<dbReference type="PANTHER" id="PTHR13156:SF0">
    <property type="entry name" value="NADH DEHYDROGENASE [UBIQUINONE] IRON-SULFUR PROTEIN 6, MITOCHONDRIAL"/>
    <property type="match status" value="1"/>
</dbReference>
<evidence type="ECO:0000313" key="14">
    <source>
        <dbReference type="Proteomes" id="UP000005237"/>
    </source>
</evidence>
<evidence type="ECO:0000256" key="6">
    <source>
        <dbReference type="ARBA" id="ARBA00022792"/>
    </source>
</evidence>
<comment type="similarity">
    <text evidence="3 11">Belongs to the complex I NDUFS6 subunit family.</text>
</comment>
<reference evidence="13" key="2">
    <citation type="submission" date="2022-06" db="UniProtKB">
        <authorList>
            <consortium name="EnsemblMetazoa"/>
        </authorList>
    </citation>
    <scope>IDENTIFICATION</scope>
    <source>
        <strain evidence="13">DF5081</strain>
    </source>
</reference>
<protein>
    <recommendedName>
        <fullName evidence="11">NADH dehydrogenase [ubiquinone] iron-sulfur protein 6, mitochondrial</fullName>
    </recommendedName>
</protein>
<dbReference type="GO" id="GO:0009410">
    <property type="term" value="P:response to xenobiotic stimulus"/>
    <property type="evidence" value="ECO:0007669"/>
    <property type="project" value="EnsemblMetazoa"/>
</dbReference>
<evidence type="ECO:0000256" key="8">
    <source>
        <dbReference type="ARBA" id="ARBA00022982"/>
    </source>
</evidence>
<keyword evidence="5 11" id="KW-0679">Respiratory chain</keyword>
<organism evidence="13 14">
    <name type="scientific">Caenorhabditis japonica</name>
    <dbReference type="NCBI Taxonomy" id="281687"/>
    <lineage>
        <taxon>Eukaryota</taxon>
        <taxon>Metazoa</taxon>
        <taxon>Ecdysozoa</taxon>
        <taxon>Nematoda</taxon>
        <taxon>Chromadorea</taxon>
        <taxon>Rhabditida</taxon>
        <taxon>Rhabditina</taxon>
        <taxon>Rhabditomorpha</taxon>
        <taxon>Rhabditoidea</taxon>
        <taxon>Rhabditidae</taxon>
        <taxon>Peloderinae</taxon>
        <taxon>Caenorhabditis</taxon>
    </lineage>
</organism>
<name>A0A8R1HRI3_CAEJA</name>
<dbReference type="InterPro" id="IPR019401">
    <property type="entry name" value="Znf_CHCC"/>
</dbReference>
<dbReference type="Gene3D" id="2.60.260.40">
    <property type="entry name" value="q5lls5 like domains"/>
    <property type="match status" value="1"/>
</dbReference>
<evidence type="ECO:0000256" key="2">
    <source>
        <dbReference type="ARBA" id="ARBA00004443"/>
    </source>
</evidence>
<dbReference type="Proteomes" id="UP000005237">
    <property type="component" value="Unassembled WGS sequence"/>
</dbReference>
<dbReference type="OMA" id="GQAWDQA"/>
<dbReference type="PIRSF" id="PIRSF016564">
    <property type="entry name" value="CI-13KD-A"/>
    <property type="match status" value="1"/>
</dbReference>
<proteinExistence type="inferred from homology"/>
<evidence type="ECO:0000259" key="12">
    <source>
        <dbReference type="Pfam" id="PF10276"/>
    </source>
</evidence>
<feature type="domain" description="Zinc finger CHCC-type" evidence="12">
    <location>
        <begin position="87"/>
        <end position="122"/>
    </location>
</feature>
<keyword evidence="4 11" id="KW-0813">Transport</keyword>
<evidence type="ECO:0000256" key="3">
    <source>
        <dbReference type="ARBA" id="ARBA00007291"/>
    </source>
</evidence>
<keyword evidence="8 11" id="KW-0249">Electron transport</keyword>
<evidence type="ECO:0000256" key="4">
    <source>
        <dbReference type="ARBA" id="ARBA00022448"/>
    </source>
</evidence>
<keyword evidence="6 11" id="KW-0999">Mitochondrion inner membrane</keyword>
<dbReference type="GO" id="GO:0006120">
    <property type="term" value="P:mitochondrial electron transport, NADH to ubiquinone"/>
    <property type="evidence" value="ECO:0007669"/>
    <property type="project" value="EnsemblMetazoa"/>
</dbReference>
<evidence type="ECO:0000256" key="5">
    <source>
        <dbReference type="ARBA" id="ARBA00022660"/>
    </source>
</evidence>
<accession>A0A8R1HRI3</accession>